<keyword evidence="3" id="KW-1185">Reference proteome</keyword>
<dbReference type="AlphaFoldDB" id="A0A6H5IKW3"/>
<protein>
    <submittedName>
        <fullName evidence="2">Uncharacterized protein</fullName>
    </submittedName>
</protein>
<gene>
    <name evidence="2" type="ORF">TBRA_LOCUS9833</name>
</gene>
<name>A0A6H5IKW3_9HYME</name>
<accession>A0A6H5IKW3</accession>
<dbReference type="EMBL" id="CADCXV010000885">
    <property type="protein sequence ID" value="CAB0038038.1"/>
    <property type="molecule type" value="Genomic_DNA"/>
</dbReference>
<evidence type="ECO:0000313" key="2">
    <source>
        <dbReference type="EMBL" id="CAB0038038.1"/>
    </source>
</evidence>
<feature type="coiled-coil region" evidence="1">
    <location>
        <begin position="101"/>
        <end position="129"/>
    </location>
</feature>
<feature type="coiled-coil region" evidence="1">
    <location>
        <begin position="231"/>
        <end position="258"/>
    </location>
</feature>
<evidence type="ECO:0000256" key="1">
    <source>
        <dbReference type="SAM" id="Coils"/>
    </source>
</evidence>
<keyword evidence="1" id="KW-0175">Coiled coil</keyword>
<proteinExistence type="predicted"/>
<organism evidence="2 3">
    <name type="scientific">Trichogramma brassicae</name>
    <dbReference type="NCBI Taxonomy" id="86971"/>
    <lineage>
        <taxon>Eukaryota</taxon>
        <taxon>Metazoa</taxon>
        <taxon>Ecdysozoa</taxon>
        <taxon>Arthropoda</taxon>
        <taxon>Hexapoda</taxon>
        <taxon>Insecta</taxon>
        <taxon>Pterygota</taxon>
        <taxon>Neoptera</taxon>
        <taxon>Endopterygota</taxon>
        <taxon>Hymenoptera</taxon>
        <taxon>Apocrita</taxon>
        <taxon>Proctotrupomorpha</taxon>
        <taxon>Chalcidoidea</taxon>
        <taxon>Trichogrammatidae</taxon>
        <taxon>Trichogramma</taxon>
    </lineage>
</organism>
<evidence type="ECO:0000313" key="3">
    <source>
        <dbReference type="Proteomes" id="UP000479190"/>
    </source>
</evidence>
<reference evidence="2 3" key="1">
    <citation type="submission" date="2020-02" db="EMBL/GenBank/DDBJ databases">
        <authorList>
            <person name="Ferguson B K."/>
        </authorList>
    </citation>
    <scope>NUCLEOTIDE SEQUENCE [LARGE SCALE GENOMIC DNA]</scope>
</reference>
<sequence>MTKLHLNCEGLIKLLCKDREVLREKYKVKLEEMSEKAREEHENFKKTVCEEALNYLKEVNDVRAELPENDEALPEEAPNQPQQNHKNLNAEVENHLQETLANELQEKYEVKLEEMSEKAREEHENFKKTVCEEALNYLKEVNDVRAELPENDEALPEEAPNQPQQNHKNLNAEVENHLQETLANELREKYEVKLEEMSEKAREEHGKLKKTFRGEALNNLEEVLGVAAELSENDEENEALLEEALNHLQKTLAKVLKQPQKNIKDLFHKFLNLLHETLLAEASMHHTTENNKAQDVKFLLEMALSDNLEENQKTLLAKAPNQNRKNNKENKKNKKKIAEFANELRKTLYVKFQNVLREDNEPLLKEALYKLQHNDEALLEETKSQPKGSNTEPVSGCVSLFCEVHAKEKYLDPFKIVQPSTLDIKEGDTKKIRRKLEALSKKSMKLIGHDYEMIMIVIETIIKIIMFRYSSRT</sequence>
<dbReference type="Proteomes" id="UP000479190">
    <property type="component" value="Unassembled WGS sequence"/>
</dbReference>